<dbReference type="CDD" id="cd00201">
    <property type="entry name" value="WW"/>
    <property type="match status" value="2"/>
</dbReference>
<dbReference type="Pfam" id="PF00397">
    <property type="entry name" value="WW"/>
    <property type="match status" value="1"/>
</dbReference>
<dbReference type="CDD" id="cd08691">
    <property type="entry name" value="C2_NEDL1-like"/>
    <property type="match status" value="1"/>
</dbReference>
<evidence type="ECO:0000256" key="3">
    <source>
        <dbReference type="ARBA" id="ARBA00004906"/>
    </source>
</evidence>
<dbReference type="EC" id="2.3.2.26" evidence="4"/>
<keyword evidence="6" id="KW-0597">Phosphoprotein</keyword>
<evidence type="ECO:0000259" key="14">
    <source>
        <dbReference type="PROSITE" id="PS50020"/>
    </source>
</evidence>
<evidence type="ECO:0000256" key="12">
    <source>
        <dbReference type="SAM" id="MobiDB-lite"/>
    </source>
</evidence>
<dbReference type="FunFam" id="2.60.40.150:FF:000035">
    <property type="entry name" value="LOW QUALITY PROTEIN: E3 ubiquitin-protein ligase HECW2"/>
    <property type="match status" value="1"/>
</dbReference>
<dbReference type="Pfam" id="PF16562">
    <property type="entry name" value="HECW_N"/>
    <property type="match status" value="1"/>
</dbReference>
<dbReference type="PROSITE" id="PS01159">
    <property type="entry name" value="WW_DOMAIN_1"/>
    <property type="match status" value="2"/>
</dbReference>
<evidence type="ECO:0000256" key="6">
    <source>
        <dbReference type="ARBA" id="ARBA00022553"/>
    </source>
</evidence>
<dbReference type="PROSITE" id="PS50020">
    <property type="entry name" value="WW_DOMAIN_2"/>
    <property type="match status" value="2"/>
</dbReference>
<comment type="pathway">
    <text evidence="3">Protein modification; protein ubiquitination.</text>
</comment>
<dbReference type="FunFam" id="3.90.1750.10:FF:000036">
    <property type="entry name" value="E3 ubiquitin-protein ligase HECW2"/>
    <property type="match status" value="1"/>
</dbReference>
<evidence type="ECO:0000259" key="13">
    <source>
        <dbReference type="PROSITE" id="PS50004"/>
    </source>
</evidence>
<dbReference type="InterPro" id="IPR035983">
    <property type="entry name" value="Hect_E3_ubiquitin_ligase"/>
</dbReference>
<dbReference type="InterPro" id="IPR000008">
    <property type="entry name" value="C2_dom"/>
</dbReference>
<dbReference type="SMART" id="SM00119">
    <property type="entry name" value="HECTc"/>
    <property type="match status" value="1"/>
</dbReference>
<evidence type="ECO:0000256" key="2">
    <source>
        <dbReference type="ARBA" id="ARBA00004496"/>
    </source>
</evidence>
<comment type="subcellular location">
    <subcellularLocation>
        <location evidence="2">Cytoplasm</location>
    </subcellularLocation>
</comment>
<dbReference type="InterPro" id="IPR000569">
    <property type="entry name" value="HECT_dom"/>
</dbReference>
<dbReference type="InterPro" id="IPR001202">
    <property type="entry name" value="WW_dom"/>
</dbReference>
<dbReference type="GO" id="GO:0048814">
    <property type="term" value="P:regulation of dendrite morphogenesis"/>
    <property type="evidence" value="ECO:0007669"/>
    <property type="project" value="TreeGrafter"/>
</dbReference>
<evidence type="ECO:0000256" key="4">
    <source>
        <dbReference type="ARBA" id="ARBA00012485"/>
    </source>
</evidence>
<keyword evidence="8" id="KW-0677">Repeat</keyword>
<dbReference type="InterPro" id="IPR040524">
    <property type="entry name" value="HECW1_helix"/>
</dbReference>
<dbReference type="SMART" id="SM00239">
    <property type="entry name" value="C2"/>
    <property type="match status" value="1"/>
</dbReference>
<dbReference type="InterPro" id="IPR035892">
    <property type="entry name" value="C2_domain_sf"/>
</dbReference>
<keyword evidence="7" id="KW-0808">Transferase</keyword>
<evidence type="ECO:0000256" key="8">
    <source>
        <dbReference type="ARBA" id="ARBA00022737"/>
    </source>
</evidence>
<dbReference type="Gene3D" id="3.30.2160.10">
    <property type="entry name" value="Hect, E3 ligase catalytic domain"/>
    <property type="match status" value="1"/>
</dbReference>
<dbReference type="InterPro" id="IPR036020">
    <property type="entry name" value="WW_dom_sf"/>
</dbReference>
<keyword evidence="10" id="KW-0175">Coiled coil</keyword>
<dbReference type="Gene3D" id="2.60.40.150">
    <property type="entry name" value="C2 domain"/>
    <property type="match status" value="1"/>
</dbReference>
<feature type="compositionally biased region" description="Polar residues" evidence="12">
    <location>
        <begin position="59"/>
        <end position="70"/>
    </location>
</feature>
<feature type="compositionally biased region" description="Basic residues" evidence="12">
    <location>
        <begin position="837"/>
        <end position="846"/>
    </location>
</feature>
<feature type="domain" description="HECT" evidence="15">
    <location>
        <begin position="1042"/>
        <end position="1377"/>
    </location>
</feature>
<evidence type="ECO:0000259" key="15">
    <source>
        <dbReference type="PROSITE" id="PS50237"/>
    </source>
</evidence>
<protein>
    <recommendedName>
        <fullName evidence="4">HECT-type E3 ubiquitin transferase</fullName>
        <ecNumber evidence="4">2.3.2.26</ecNumber>
    </recommendedName>
</protein>
<dbReference type="CDD" id="cd00078">
    <property type="entry name" value="HECTc"/>
    <property type="match status" value="1"/>
</dbReference>
<dbReference type="SUPFAM" id="SSF56204">
    <property type="entry name" value="Hect, E3 ligase catalytic domain"/>
    <property type="match status" value="1"/>
</dbReference>
<feature type="domain" description="WW" evidence="14">
    <location>
        <begin position="656"/>
        <end position="689"/>
    </location>
</feature>
<evidence type="ECO:0000256" key="9">
    <source>
        <dbReference type="ARBA" id="ARBA00022786"/>
    </source>
</evidence>
<feature type="region of interest" description="Disordered" evidence="12">
    <location>
        <begin position="332"/>
        <end position="554"/>
    </location>
</feature>
<sequence>MATGTTTTAREHLLVVRRRSPHMRYTLSPENLRSLSAQDGSGNGGNSRGGISEPMGLQRANSDTNLVTSDSRSSLTASTYQFTLGRGQNLVISWDIKEEVDATDWIGLYHIGKMFWGVGKLSIETLRNTILCLYFTAETKICFKYYHGVSGALRAITPCITVKNPGVPVGAEGQMDGQSVTEHCRKLVSFTLSDIRAQGLKKGMFFNPDPYLKMSIHPGKRHGFPTFTHHGQERRTSIISNTTNPVWHGEKYTFVALMTDVLEIEVKDKFAKSRPIIKRFLGQLTIPVQRLLERHAAGDQHVSYTLSRRLPTEQVSGQLLFRVEITSSGHEDAMGSLLGASSMNGDPGSPSDDEDVLHPSSRIARGPSPTGSEESLHDGAPESIEGTPGHTHRQASLNDYLDAIEAPKGPGDRPLVAASPKLRSSFPTDTRLNAMLHIDSDEDEEGHASRDMTLTNGAHQPDGHTSSDQDKGEGPVKERLEAEAASSGTDTEDEEGVAPKTITGEEGSSEAATVTESSASASSAASEGGGATAVKQPEQGNSSEAANEGEEDAEIWRRRQSLQASGISSQAEGMELTNEVRRAADAAQVATVTEGETGNFLCDATSFYFVNQQRRLGNFMSWHQTFITSAQVNGHQLMRSHPSVRHDISRYQRVDEPLPPNWEARIDSHGRIFYVDHVNRTTTWQRPTAPPSPQVLQRSSSIQQMEQLNRRSVTHEHNIHTSVCLLQQISIKMKHSCRLFFLSQSAYRMFTSNTCLKHMISKVRRDAHHFERYQHNRDLVAFLNMFANKQLDLPRGWEMKHDHMGKPFFVDHNCRATTFIDPRLPLQSARPSSILAHRQHLSRQRSHSAGEVGDDPRHAGPAVLPRPSNTFTASRNQCQDLVPVAYNDKIVAFLRQPNIFEILQERQPELIRNHSLREKVQFIRNEGVSGLARLSSDADLVILLSLFEEEVMSYVPPHALLHPSYCQSPRGSPVSSPQSSPGTQRANARAPAPYKRDFEAKLRNFYRKLETKGYGQGPGKVKLIIRRDHLLEDAFNQIMCYSRKDLQRSKIYVSFVGEEGLDYSGPSREFFFLVSRELFNPYYGLFEYSANDTYTVQISPMSAFVDNHHEWFRFSGRILGLALIHQYLLDAFFTRPFYKGLLRIPCDLSDLEYLDEEFHQSLQWMKDNDIEDMLDLTFTVNEEVFGQITERELKPGGANIPVSEKNKKEYIERMVKWRIERGVVQQTESLVRGFYEVVDARLVSVFDARELELVIAGTAEIDLADWRNNTEYRGGYHDNHIVIRWFWAAVERFNNEQRLRLLQFVTGTSSIPYEGFASLRGSNGPRRFCVEKWGKITSLPRAHTCFNRLDLPPYPSFHMLYEKMLTAVEETSTFGLE</sequence>
<feature type="domain" description="C2" evidence="13">
    <location>
        <begin position="163"/>
        <end position="304"/>
    </location>
</feature>
<dbReference type="PANTHER" id="PTHR11254">
    <property type="entry name" value="HECT DOMAIN UBIQUITIN-PROTEIN LIGASE"/>
    <property type="match status" value="1"/>
</dbReference>
<dbReference type="GO" id="GO:0006511">
    <property type="term" value="P:ubiquitin-dependent protein catabolic process"/>
    <property type="evidence" value="ECO:0007669"/>
    <property type="project" value="TreeGrafter"/>
</dbReference>
<dbReference type="InterPro" id="IPR037795">
    <property type="entry name" value="C2_HECW"/>
</dbReference>
<evidence type="ECO:0000256" key="10">
    <source>
        <dbReference type="ARBA" id="ARBA00023054"/>
    </source>
</evidence>
<feature type="region of interest" description="Disordered" evidence="12">
    <location>
        <begin position="27"/>
        <end position="70"/>
    </location>
</feature>
<dbReference type="Gene3D" id="2.20.70.10">
    <property type="match status" value="2"/>
</dbReference>
<dbReference type="GO" id="GO:0016567">
    <property type="term" value="P:protein ubiquitination"/>
    <property type="evidence" value="ECO:0007669"/>
    <property type="project" value="UniProtKB-UniPathway"/>
</dbReference>
<dbReference type="FunFam" id="3.30.2410.10:FF:000002">
    <property type="entry name" value="E3 ubiquitin-protein ligase HECW2"/>
    <property type="match status" value="1"/>
</dbReference>
<dbReference type="Proteomes" id="UP000694701">
    <property type="component" value="Unplaced"/>
</dbReference>
<feature type="compositionally biased region" description="Low complexity" evidence="12">
    <location>
        <begin position="967"/>
        <end position="982"/>
    </location>
</feature>
<dbReference type="FunFam" id="3.30.2160.10:FF:000005">
    <property type="entry name" value="E3 ubiquitin-protein ligase HECW2 isoform X1"/>
    <property type="match status" value="1"/>
</dbReference>
<dbReference type="GO" id="GO:0061630">
    <property type="term" value="F:ubiquitin protein ligase activity"/>
    <property type="evidence" value="ECO:0007669"/>
    <property type="project" value="UniProtKB-EC"/>
</dbReference>
<dbReference type="SMART" id="SM00456">
    <property type="entry name" value="WW"/>
    <property type="match status" value="2"/>
</dbReference>
<dbReference type="PANTHER" id="PTHR11254:SF127">
    <property type="entry name" value="E3 UBIQUITIN-PROTEIN LIGASE HECW2"/>
    <property type="match status" value="1"/>
</dbReference>
<dbReference type="InterPro" id="IPR050409">
    <property type="entry name" value="E3_ubiq-protein_ligase"/>
</dbReference>
<dbReference type="Ensembl" id="ENSCCRT00020042686.1">
    <property type="protein sequence ID" value="ENSCCRP00020039101.1"/>
    <property type="gene ID" value="ENSCCRG00020015691.1"/>
</dbReference>
<accession>A0A8C2EIN0</accession>
<feature type="compositionally biased region" description="Basic and acidic residues" evidence="12">
    <location>
        <begin position="461"/>
        <end position="482"/>
    </location>
</feature>
<name>A0A8C2EIN0_CYPCA</name>
<feature type="active site" description="Glycyl thioester intermediate" evidence="11">
    <location>
        <position position="1345"/>
    </location>
</feature>
<organism evidence="16 17">
    <name type="scientific">Cyprinus carpio</name>
    <name type="common">Common carp</name>
    <dbReference type="NCBI Taxonomy" id="7962"/>
    <lineage>
        <taxon>Eukaryota</taxon>
        <taxon>Metazoa</taxon>
        <taxon>Chordata</taxon>
        <taxon>Craniata</taxon>
        <taxon>Vertebrata</taxon>
        <taxon>Euteleostomi</taxon>
        <taxon>Actinopterygii</taxon>
        <taxon>Neopterygii</taxon>
        <taxon>Teleostei</taxon>
        <taxon>Ostariophysi</taxon>
        <taxon>Cypriniformes</taxon>
        <taxon>Cyprinidae</taxon>
        <taxon>Cyprininae</taxon>
        <taxon>Cyprinus</taxon>
    </lineage>
</organism>
<feature type="domain" description="WW" evidence="14">
    <location>
        <begin position="791"/>
        <end position="824"/>
    </location>
</feature>
<feature type="region of interest" description="Disordered" evidence="12">
    <location>
        <begin position="966"/>
        <end position="992"/>
    </location>
</feature>
<dbReference type="SUPFAM" id="SSF49562">
    <property type="entry name" value="C2 domain (Calcium/lipid-binding domain, CaLB)"/>
    <property type="match status" value="1"/>
</dbReference>
<dbReference type="Gene3D" id="3.30.2410.10">
    <property type="entry name" value="Hect, E3 ligase catalytic domain"/>
    <property type="match status" value="1"/>
</dbReference>
<dbReference type="Gene3D" id="2.60.40.2840">
    <property type="match status" value="1"/>
</dbReference>
<reference evidence="16" key="1">
    <citation type="submission" date="2025-08" db="UniProtKB">
        <authorList>
            <consortium name="Ensembl"/>
        </authorList>
    </citation>
    <scope>IDENTIFICATION</scope>
</reference>
<dbReference type="Pfam" id="PF00632">
    <property type="entry name" value="HECT"/>
    <property type="match status" value="1"/>
</dbReference>
<dbReference type="Pfam" id="PF00168">
    <property type="entry name" value="C2"/>
    <property type="match status" value="1"/>
</dbReference>
<evidence type="ECO:0000256" key="5">
    <source>
        <dbReference type="ARBA" id="ARBA00022490"/>
    </source>
</evidence>
<proteinExistence type="predicted"/>
<evidence type="ECO:0000313" key="16">
    <source>
        <dbReference type="Ensembl" id="ENSCCRP00020039101.1"/>
    </source>
</evidence>
<feature type="compositionally biased region" description="Polar residues" evidence="12">
    <location>
        <begin position="28"/>
        <end position="39"/>
    </location>
</feature>
<keyword evidence="9 11" id="KW-0833">Ubl conjugation pathway</keyword>
<keyword evidence="5" id="KW-0963">Cytoplasm</keyword>
<dbReference type="PROSITE" id="PS50237">
    <property type="entry name" value="HECT"/>
    <property type="match status" value="1"/>
</dbReference>
<feature type="region of interest" description="Disordered" evidence="12">
    <location>
        <begin position="837"/>
        <end position="870"/>
    </location>
</feature>
<dbReference type="Gene3D" id="3.90.1750.10">
    <property type="entry name" value="Hect, E3 ligase catalytic domains"/>
    <property type="match status" value="1"/>
</dbReference>
<evidence type="ECO:0000313" key="17">
    <source>
        <dbReference type="Proteomes" id="UP000694701"/>
    </source>
</evidence>
<evidence type="ECO:0000256" key="7">
    <source>
        <dbReference type="ARBA" id="ARBA00022679"/>
    </source>
</evidence>
<dbReference type="FunFam" id="2.20.70.10:FF:000007">
    <property type="entry name" value="E3 ubiquitin-protein ligase HECW2 isoform X1"/>
    <property type="match status" value="1"/>
</dbReference>
<dbReference type="Pfam" id="PF18436">
    <property type="entry name" value="HECW1_helix"/>
    <property type="match status" value="1"/>
</dbReference>
<dbReference type="UniPathway" id="UPA00143"/>
<dbReference type="PROSITE" id="PS50004">
    <property type="entry name" value="C2"/>
    <property type="match status" value="1"/>
</dbReference>
<dbReference type="FunFam" id="3.90.1750.10:FF:000004">
    <property type="entry name" value="E3 ubiquitin-protein ligase HECW2 isoform X1"/>
    <property type="match status" value="1"/>
</dbReference>
<dbReference type="SUPFAM" id="SSF51045">
    <property type="entry name" value="WW domain"/>
    <property type="match status" value="2"/>
</dbReference>
<feature type="compositionally biased region" description="Low complexity" evidence="12">
    <location>
        <begin position="505"/>
        <end position="526"/>
    </location>
</feature>
<evidence type="ECO:0000256" key="11">
    <source>
        <dbReference type="PROSITE-ProRule" id="PRU00104"/>
    </source>
</evidence>
<comment type="catalytic activity">
    <reaction evidence="1">
        <text>S-ubiquitinyl-[E2 ubiquitin-conjugating enzyme]-L-cysteine + [acceptor protein]-L-lysine = [E2 ubiquitin-conjugating enzyme]-L-cysteine + N(6)-ubiquitinyl-[acceptor protein]-L-lysine.</text>
        <dbReference type="EC" id="2.3.2.26"/>
    </reaction>
</comment>
<dbReference type="InterPro" id="IPR032348">
    <property type="entry name" value="HECW_N"/>
</dbReference>
<dbReference type="FunFam" id="2.20.70.10:FF:000048">
    <property type="entry name" value="HECT, C2 and WW domain-containing E3 ubiquitin protein ligase 1"/>
    <property type="match status" value="1"/>
</dbReference>
<evidence type="ECO:0000256" key="1">
    <source>
        <dbReference type="ARBA" id="ARBA00000885"/>
    </source>
</evidence>
<dbReference type="GO" id="GO:0005737">
    <property type="term" value="C:cytoplasm"/>
    <property type="evidence" value="ECO:0007669"/>
    <property type="project" value="UniProtKB-SubCell"/>
</dbReference>